<dbReference type="AlphaFoldDB" id="A0A6G0X970"/>
<protein>
    <submittedName>
        <fullName evidence="1">Uncharacterized protein</fullName>
    </submittedName>
</protein>
<sequence>MCHSVKCIKYICKYVNKGSYQAAFTIENQKDEIIKCTKVVGISAVPKQYGEYYPHSKLIFFKYLFKIVNPMSNVN</sequence>
<name>A0A6G0X970_APHCR</name>
<evidence type="ECO:0000313" key="1">
    <source>
        <dbReference type="EMBL" id="KAF0736597.1"/>
    </source>
</evidence>
<evidence type="ECO:0000313" key="2">
    <source>
        <dbReference type="Proteomes" id="UP000478052"/>
    </source>
</evidence>
<dbReference type="Proteomes" id="UP000478052">
    <property type="component" value="Unassembled WGS sequence"/>
</dbReference>
<organism evidence="1 2">
    <name type="scientific">Aphis craccivora</name>
    <name type="common">Cowpea aphid</name>
    <dbReference type="NCBI Taxonomy" id="307492"/>
    <lineage>
        <taxon>Eukaryota</taxon>
        <taxon>Metazoa</taxon>
        <taxon>Ecdysozoa</taxon>
        <taxon>Arthropoda</taxon>
        <taxon>Hexapoda</taxon>
        <taxon>Insecta</taxon>
        <taxon>Pterygota</taxon>
        <taxon>Neoptera</taxon>
        <taxon>Paraneoptera</taxon>
        <taxon>Hemiptera</taxon>
        <taxon>Sternorrhyncha</taxon>
        <taxon>Aphidomorpha</taxon>
        <taxon>Aphidoidea</taxon>
        <taxon>Aphididae</taxon>
        <taxon>Aphidini</taxon>
        <taxon>Aphis</taxon>
        <taxon>Aphis</taxon>
    </lineage>
</organism>
<comment type="caution">
    <text evidence="1">The sequence shown here is derived from an EMBL/GenBank/DDBJ whole genome shotgun (WGS) entry which is preliminary data.</text>
</comment>
<dbReference type="EMBL" id="VUJU01008031">
    <property type="protein sequence ID" value="KAF0736597.1"/>
    <property type="molecule type" value="Genomic_DNA"/>
</dbReference>
<accession>A0A6G0X970</accession>
<proteinExistence type="predicted"/>
<gene>
    <name evidence="1" type="ORF">FWK35_00027544</name>
</gene>
<keyword evidence="2" id="KW-1185">Reference proteome</keyword>
<reference evidence="1 2" key="1">
    <citation type="submission" date="2019-08" db="EMBL/GenBank/DDBJ databases">
        <title>Whole genome of Aphis craccivora.</title>
        <authorList>
            <person name="Voronova N.V."/>
            <person name="Shulinski R.S."/>
            <person name="Bandarenka Y.V."/>
            <person name="Zhorov D.G."/>
            <person name="Warner D."/>
        </authorList>
    </citation>
    <scope>NUCLEOTIDE SEQUENCE [LARGE SCALE GENOMIC DNA]</scope>
    <source>
        <strain evidence="1">180601</strain>
        <tissue evidence="1">Whole Body</tissue>
    </source>
</reference>